<dbReference type="PANTHER" id="PTHR30204">
    <property type="entry name" value="REDOX-CYCLING DRUG-SENSING TRANSCRIPTIONAL ACTIVATOR SOXR"/>
    <property type="match status" value="1"/>
</dbReference>
<dbReference type="Proteomes" id="UP001216674">
    <property type="component" value="Unassembled WGS sequence"/>
</dbReference>
<dbReference type="Gene3D" id="1.10.1660.10">
    <property type="match status" value="1"/>
</dbReference>
<keyword evidence="3" id="KW-0804">Transcription</keyword>
<gene>
    <name evidence="6" type="ORF">P3W85_18290</name>
</gene>
<dbReference type="PANTHER" id="PTHR30204:SF94">
    <property type="entry name" value="HEAVY METAL-DEPENDENT TRANSCRIPTIONAL REGULATOR HI_0293-RELATED"/>
    <property type="match status" value="1"/>
</dbReference>
<dbReference type="InterPro" id="IPR009061">
    <property type="entry name" value="DNA-bd_dom_put_sf"/>
</dbReference>
<evidence type="ECO:0000256" key="1">
    <source>
        <dbReference type="ARBA" id="ARBA00023015"/>
    </source>
</evidence>
<proteinExistence type="predicted"/>
<protein>
    <submittedName>
        <fullName evidence="6">Heavy metal-responsive transcriptional regulator</fullName>
    </submittedName>
</protein>
<evidence type="ECO:0000256" key="4">
    <source>
        <dbReference type="SAM" id="MobiDB-lite"/>
    </source>
</evidence>
<dbReference type="SUPFAM" id="SSF46955">
    <property type="entry name" value="Putative DNA-binding domain"/>
    <property type="match status" value="1"/>
</dbReference>
<evidence type="ECO:0000313" key="6">
    <source>
        <dbReference type="EMBL" id="MDF3834892.1"/>
    </source>
</evidence>
<feature type="compositionally biased region" description="Basic and acidic residues" evidence="4">
    <location>
        <begin position="11"/>
        <end position="22"/>
    </location>
</feature>
<keyword evidence="7" id="KW-1185">Reference proteome</keyword>
<dbReference type="CDD" id="cd04770">
    <property type="entry name" value="HTH_HMRTR"/>
    <property type="match status" value="1"/>
</dbReference>
<dbReference type="InterPro" id="IPR000551">
    <property type="entry name" value="MerR-type_HTH_dom"/>
</dbReference>
<feature type="domain" description="HTH merR-type" evidence="5">
    <location>
        <begin position="25"/>
        <end position="94"/>
    </location>
</feature>
<dbReference type="Pfam" id="PF13411">
    <property type="entry name" value="MerR_1"/>
    <property type="match status" value="1"/>
</dbReference>
<evidence type="ECO:0000256" key="2">
    <source>
        <dbReference type="ARBA" id="ARBA00023125"/>
    </source>
</evidence>
<accession>A0ABT6AQJ3</accession>
<dbReference type="SMART" id="SM00422">
    <property type="entry name" value="HTH_MERR"/>
    <property type="match status" value="1"/>
</dbReference>
<feature type="region of interest" description="Disordered" evidence="4">
    <location>
        <begin position="1"/>
        <end position="22"/>
    </location>
</feature>
<dbReference type="EMBL" id="JARJLM010000313">
    <property type="protein sequence ID" value="MDF3834892.1"/>
    <property type="molecule type" value="Genomic_DNA"/>
</dbReference>
<name>A0ABT6AQJ3_9BURK</name>
<sequence length="172" mass="18804">MGTLNVGVHSNVKESRGDDPERCPRMNISELAKAVGTTTDTLRYYEKVGLLEAPTRLGNGYRSYGAEAIRHIQFIRSAQTLGFSLAEIREIIPQLIDGRFGRAEIEQRLSAKIDQIDAHISALRSLRKELVATANSLSCPLGVPVSVESATKVVAAGQETSHMARKMQALSR</sequence>
<organism evidence="6 7">
    <name type="scientific">Cupriavidus basilensis</name>
    <dbReference type="NCBI Taxonomy" id="68895"/>
    <lineage>
        <taxon>Bacteria</taxon>
        <taxon>Pseudomonadati</taxon>
        <taxon>Pseudomonadota</taxon>
        <taxon>Betaproteobacteria</taxon>
        <taxon>Burkholderiales</taxon>
        <taxon>Burkholderiaceae</taxon>
        <taxon>Cupriavidus</taxon>
    </lineage>
</organism>
<dbReference type="PRINTS" id="PR00040">
    <property type="entry name" value="HTHMERR"/>
</dbReference>
<dbReference type="InterPro" id="IPR047057">
    <property type="entry name" value="MerR_fam"/>
</dbReference>
<evidence type="ECO:0000313" key="7">
    <source>
        <dbReference type="Proteomes" id="UP001216674"/>
    </source>
</evidence>
<keyword evidence="1" id="KW-0805">Transcription regulation</keyword>
<dbReference type="RefSeq" id="WP_276265830.1">
    <property type="nucleotide sequence ID" value="NZ_JARJLM010000313.1"/>
</dbReference>
<keyword evidence="2" id="KW-0238">DNA-binding</keyword>
<dbReference type="PROSITE" id="PS50937">
    <property type="entry name" value="HTH_MERR_2"/>
    <property type="match status" value="1"/>
</dbReference>
<comment type="caution">
    <text evidence="6">The sequence shown here is derived from an EMBL/GenBank/DDBJ whole genome shotgun (WGS) entry which is preliminary data.</text>
</comment>
<reference evidence="6 7" key="1">
    <citation type="submission" date="2023-03" db="EMBL/GenBank/DDBJ databases">
        <title>Draft assemblies of triclosan tolerant bacteria isolated from returned activated sludge.</title>
        <authorList>
            <person name="Van Hamelsveld S."/>
        </authorList>
    </citation>
    <scope>NUCLEOTIDE SEQUENCE [LARGE SCALE GENOMIC DNA]</scope>
    <source>
        <strain evidence="6 7">GW210010_S58</strain>
    </source>
</reference>
<evidence type="ECO:0000259" key="5">
    <source>
        <dbReference type="PROSITE" id="PS50937"/>
    </source>
</evidence>
<evidence type="ECO:0000256" key="3">
    <source>
        <dbReference type="ARBA" id="ARBA00023163"/>
    </source>
</evidence>